<dbReference type="EMBL" id="PVTZ01000017">
    <property type="protein sequence ID" value="PRZ12023.1"/>
    <property type="molecule type" value="Genomic_DNA"/>
</dbReference>
<organism evidence="2 3">
    <name type="scientific">Laceyella sediminis</name>
    <dbReference type="NCBI Taxonomy" id="573074"/>
    <lineage>
        <taxon>Bacteria</taxon>
        <taxon>Bacillati</taxon>
        <taxon>Bacillota</taxon>
        <taxon>Bacilli</taxon>
        <taxon>Bacillales</taxon>
        <taxon>Thermoactinomycetaceae</taxon>
        <taxon>Laceyella</taxon>
    </lineage>
</organism>
<keyword evidence="1" id="KW-0812">Transmembrane</keyword>
<protein>
    <submittedName>
        <fullName evidence="2">Uncharacterized protein</fullName>
    </submittedName>
</protein>
<dbReference type="RefSeq" id="WP_022738367.1">
    <property type="nucleotide sequence ID" value="NZ_PVTZ01000017.1"/>
</dbReference>
<evidence type="ECO:0000313" key="3">
    <source>
        <dbReference type="Proteomes" id="UP000238836"/>
    </source>
</evidence>
<keyword evidence="1" id="KW-1133">Transmembrane helix</keyword>
<keyword evidence="1" id="KW-0472">Membrane</keyword>
<accession>A0ABX5EMH8</accession>
<dbReference type="Proteomes" id="UP000238836">
    <property type="component" value="Unassembled WGS sequence"/>
</dbReference>
<comment type="caution">
    <text evidence="2">The sequence shown here is derived from an EMBL/GenBank/DDBJ whole genome shotgun (WGS) entry which is preliminary data.</text>
</comment>
<evidence type="ECO:0000313" key="2">
    <source>
        <dbReference type="EMBL" id="PRZ12023.1"/>
    </source>
</evidence>
<gene>
    <name evidence="2" type="ORF">CLV36_1172</name>
</gene>
<proteinExistence type="predicted"/>
<feature type="transmembrane region" description="Helical" evidence="1">
    <location>
        <begin position="12"/>
        <end position="30"/>
    </location>
</feature>
<evidence type="ECO:0000256" key="1">
    <source>
        <dbReference type="SAM" id="Phobius"/>
    </source>
</evidence>
<keyword evidence="3" id="KW-1185">Reference proteome</keyword>
<reference evidence="2 3" key="1">
    <citation type="submission" date="2018-03" db="EMBL/GenBank/DDBJ databases">
        <title>Genomic Encyclopedia of Archaeal and Bacterial Type Strains, Phase II (KMG-II): from individual species to whole genera.</title>
        <authorList>
            <person name="Goeker M."/>
        </authorList>
    </citation>
    <scope>NUCLEOTIDE SEQUENCE [LARGE SCALE GENOMIC DNA]</scope>
    <source>
        <strain evidence="2 3">RHA1</strain>
    </source>
</reference>
<name>A0ABX5EMH8_9BACL</name>
<sequence>MENLLDKLDLILSLLINLLLIGSWIFTQLMEWSKKRVVARFFGAERITIYFPGRNLGRTMPVIAAEDFYAAYHLAEFLRNHRIEVNLKHIPVDANINFEPGSIVICGPKSSPRTKEILSTDPYYKFKEEGGLWKFIDTTTNNELLSPSDKQPAENIDIAYFGRLQLGKNDPNFVTMIAGLHAIGSYGVVHYITNLKVLKQIDNETGNQRFSTLISTYYDPQSMNILSSGLQMPLKKH</sequence>